<feature type="compositionally biased region" description="Low complexity" evidence="1">
    <location>
        <begin position="59"/>
        <end position="89"/>
    </location>
</feature>
<keyword evidence="4" id="KW-1185">Reference proteome</keyword>
<dbReference type="AlphaFoldDB" id="A0A151ZFC1"/>
<dbReference type="SMART" id="SM00325">
    <property type="entry name" value="RhoGEF"/>
    <property type="match status" value="1"/>
</dbReference>
<feature type="compositionally biased region" description="Polar residues" evidence="1">
    <location>
        <begin position="979"/>
        <end position="995"/>
    </location>
</feature>
<evidence type="ECO:0000259" key="2">
    <source>
        <dbReference type="PROSITE" id="PS50010"/>
    </source>
</evidence>
<feature type="compositionally biased region" description="Low complexity" evidence="1">
    <location>
        <begin position="237"/>
        <end position="265"/>
    </location>
</feature>
<reference evidence="3 4" key="1">
    <citation type="submission" date="2015-12" db="EMBL/GenBank/DDBJ databases">
        <title>Dictyostelia acquired genes for synthesis and detection of signals that induce cell-type specialization by lateral gene transfer from prokaryotes.</title>
        <authorList>
            <person name="Gloeckner G."/>
            <person name="Schaap P."/>
        </authorList>
    </citation>
    <scope>NUCLEOTIDE SEQUENCE [LARGE SCALE GENOMIC DNA]</scope>
    <source>
        <strain evidence="3 4">TK</strain>
    </source>
</reference>
<dbReference type="SUPFAM" id="SSF50729">
    <property type="entry name" value="PH domain-like"/>
    <property type="match status" value="1"/>
</dbReference>
<dbReference type="EMBL" id="LODT01000029">
    <property type="protein sequence ID" value="KYQ92627.1"/>
    <property type="molecule type" value="Genomic_DNA"/>
</dbReference>
<name>A0A151ZFC1_TIELA</name>
<accession>A0A151ZFC1</accession>
<dbReference type="InterPro" id="IPR035899">
    <property type="entry name" value="DBL_dom_sf"/>
</dbReference>
<feature type="region of interest" description="Disordered" evidence="1">
    <location>
        <begin position="1015"/>
        <end position="1055"/>
    </location>
</feature>
<dbReference type="Pfam" id="PF00621">
    <property type="entry name" value="RhoGEF"/>
    <property type="match status" value="1"/>
</dbReference>
<evidence type="ECO:0000313" key="3">
    <source>
        <dbReference type="EMBL" id="KYQ92627.1"/>
    </source>
</evidence>
<dbReference type="OMA" id="FVYCSNQ"/>
<proteinExistence type="predicted"/>
<dbReference type="FunCoup" id="A0A151ZFC1">
    <property type="interactions" value="401"/>
</dbReference>
<dbReference type="CDD" id="cd00160">
    <property type="entry name" value="RhoGEF"/>
    <property type="match status" value="1"/>
</dbReference>
<dbReference type="PANTHER" id="PTHR12673">
    <property type="entry name" value="FACIOGENITAL DYSPLASIA PROTEIN"/>
    <property type="match status" value="1"/>
</dbReference>
<feature type="compositionally biased region" description="Low complexity" evidence="1">
    <location>
        <begin position="441"/>
        <end position="462"/>
    </location>
</feature>
<comment type="caution">
    <text evidence="3">The sequence shown here is derived from an EMBL/GenBank/DDBJ whole genome shotgun (WGS) entry which is preliminary data.</text>
</comment>
<dbReference type="InterPro" id="IPR000219">
    <property type="entry name" value="DH_dom"/>
</dbReference>
<dbReference type="Gene3D" id="2.30.29.30">
    <property type="entry name" value="Pleckstrin-homology domain (PH domain)/Phosphotyrosine-binding domain (PTB)"/>
    <property type="match status" value="1"/>
</dbReference>
<evidence type="ECO:0000313" key="4">
    <source>
        <dbReference type="Proteomes" id="UP000076078"/>
    </source>
</evidence>
<dbReference type="GO" id="GO:0005085">
    <property type="term" value="F:guanyl-nucleotide exchange factor activity"/>
    <property type="evidence" value="ECO:0007669"/>
    <property type="project" value="InterPro"/>
</dbReference>
<feature type="compositionally biased region" description="Low complexity" evidence="1">
    <location>
        <begin position="29"/>
        <end position="51"/>
    </location>
</feature>
<feature type="region of interest" description="Disordered" evidence="1">
    <location>
        <begin position="951"/>
        <end position="995"/>
    </location>
</feature>
<feature type="compositionally biased region" description="Low complexity" evidence="1">
    <location>
        <begin position="96"/>
        <end position="144"/>
    </location>
</feature>
<dbReference type="InterPro" id="IPR001849">
    <property type="entry name" value="PH_domain"/>
</dbReference>
<dbReference type="OrthoDB" id="1716625at2759"/>
<feature type="compositionally biased region" description="Basic and acidic residues" evidence="1">
    <location>
        <begin position="192"/>
        <end position="206"/>
    </location>
</feature>
<feature type="compositionally biased region" description="Basic and acidic residues" evidence="1">
    <location>
        <begin position="278"/>
        <end position="427"/>
    </location>
</feature>
<feature type="compositionally biased region" description="Polar residues" evidence="1">
    <location>
        <begin position="505"/>
        <end position="522"/>
    </location>
</feature>
<feature type="compositionally biased region" description="Polar residues" evidence="1">
    <location>
        <begin position="431"/>
        <end position="440"/>
    </location>
</feature>
<dbReference type="STRING" id="361077.A0A151ZFC1"/>
<dbReference type="PANTHER" id="PTHR12673:SF159">
    <property type="entry name" value="LD03170P"/>
    <property type="match status" value="1"/>
</dbReference>
<dbReference type="PROSITE" id="PS50010">
    <property type="entry name" value="DH_2"/>
    <property type="match status" value="1"/>
</dbReference>
<dbReference type="Proteomes" id="UP000076078">
    <property type="component" value="Unassembled WGS sequence"/>
</dbReference>
<dbReference type="InParanoid" id="A0A151ZFC1"/>
<dbReference type="InterPro" id="IPR051092">
    <property type="entry name" value="FYVE_RhoGEF_PH"/>
</dbReference>
<gene>
    <name evidence="3" type="ORF">DLAC_06623</name>
</gene>
<protein>
    <submittedName>
        <fullName evidence="3">Pleckstrin (PH) domain-containing protein</fullName>
    </submittedName>
</protein>
<feature type="region of interest" description="Disordered" evidence="1">
    <location>
        <begin position="278"/>
        <end position="555"/>
    </location>
</feature>
<evidence type="ECO:0000256" key="1">
    <source>
        <dbReference type="SAM" id="MobiDB-lite"/>
    </source>
</evidence>
<feature type="compositionally biased region" description="Pro residues" evidence="1">
    <location>
        <begin position="1035"/>
        <end position="1044"/>
    </location>
</feature>
<dbReference type="SUPFAM" id="SSF48065">
    <property type="entry name" value="DBL homology domain (DH-domain)"/>
    <property type="match status" value="1"/>
</dbReference>
<organism evidence="3 4">
    <name type="scientific">Tieghemostelium lacteum</name>
    <name type="common">Slime mold</name>
    <name type="synonym">Dictyostelium lacteum</name>
    <dbReference type="NCBI Taxonomy" id="361077"/>
    <lineage>
        <taxon>Eukaryota</taxon>
        <taxon>Amoebozoa</taxon>
        <taxon>Evosea</taxon>
        <taxon>Eumycetozoa</taxon>
        <taxon>Dictyostelia</taxon>
        <taxon>Dictyosteliales</taxon>
        <taxon>Raperosteliaceae</taxon>
        <taxon>Tieghemostelium</taxon>
    </lineage>
</organism>
<dbReference type="InterPro" id="IPR011993">
    <property type="entry name" value="PH-like_dom_sf"/>
</dbReference>
<feature type="compositionally biased region" description="Polar residues" evidence="1">
    <location>
        <begin position="1045"/>
        <end position="1055"/>
    </location>
</feature>
<sequence>MTNKCGSCGTVASSATVKFCTQCGNKLGSTPTSTSTPLSKSTTSTTSTTNTAIKPRPVSTYIPKSTTSTTTTSSSSLHVTKSPSTTASKPLPPSPSTTTTTSTSFTPKSILKPTTTISTTSSTIKPASKPTTTTSSTPSTTTSPFESVKLNRVKSHTVNYGKESPVKTTEVPSPPPKEWTSSGGSFVKMAAKSRETLDAKAIRDTKILSGQPVPETPPTTIPTSKSSLNISHKKAVSSPDPIGGSSPSQKLTLAQQQEKQAQLEKQIQLDKEKFLAKEKEAEKLRQHQLEKDKEAERHKQLLEKEKQAEKERERQLELKKQQDKEKEKLEKEKQKQIDKDKAKQIEKEKLKALEKEKEKERLASQEKLLEKEKEKSLDKERKADREREKHLEKEREKIEHEREKQAREREKFEKEREKTEKEREKLRQQQNGSPVPTTLANNNVSSDDNNSSGDSGNTTLSDQIKNIKESSESSSDSPKRKTKHGSRFFSFILGDKDNEDDVDSLQISSPNPNQQQHSNSIGRDSLESSNNSVNSEHTTNSEDQDGSGSSNGDAPLRKWAMKRNELQTSNGNLLGNISPNPSSPNLMMGTSRISSPDPPPTLIELPPATDHRSKVIEEIIVTENDYIRDLEIMVWLKKEMVIQDESSKLNSLDEINALFSNVEQLLLVNKELYNTFSDSKYTDLGDAIAHGFKIMSAFLKSYFVYCSNQQKALATYSALRGKNASYLAYLLTRRECRSLPFDSFLIKPIQRVCKYPLLIRELIKSTAAQSNSHSMLLAAQSAIENIVLDVNDKKREFDQQMRMYEIQKRLNDAGQDYKLLSPSRKLIKEGAITSWGFTVPGQPNSQYNKKPKDGFYYLFNDLFLYTQVKSSLTDDNSSALPLKLKAEIPLHVSLVKDIQEPSNSFELIYSIQQIWMFSLSTPEEKQSLFTEIDNCIEINLQSAYKKYLEEKQQQQNQINNSQPNLSSSPSTNRQSQSPITTKSQSSPTLIGGSLSSGTLTAQVESYDEWRKLVRNKPLPSLPPTGSPSLNKGPPKALPPPPPPSLHSSFNDIKIV</sequence>
<dbReference type="Gene3D" id="1.20.900.10">
    <property type="entry name" value="Dbl homology (DH) domain"/>
    <property type="match status" value="1"/>
</dbReference>
<feature type="compositionally biased region" description="Low complexity" evidence="1">
    <location>
        <begin position="953"/>
        <end position="978"/>
    </location>
</feature>
<dbReference type="GO" id="GO:0005737">
    <property type="term" value="C:cytoplasm"/>
    <property type="evidence" value="ECO:0007669"/>
    <property type="project" value="TreeGrafter"/>
</dbReference>
<feature type="region of interest" description="Disordered" evidence="1">
    <location>
        <begin position="27"/>
        <end position="265"/>
    </location>
</feature>
<dbReference type="SMART" id="SM00233">
    <property type="entry name" value="PH"/>
    <property type="match status" value="1"/>
</dbReference>
<feature type="domain" description="DH" evidence="2">
    <location>
        <begin position="611"/>
        <end position="793"/>
    </location>
</feature>
<feature type="compositionally biased region" description="Low complexity" evidence="1">
    <location>
        <begin position="527"/>
        <end position="538"/>
    </location>
</feature>